<evidence type="ECO:0000313" key="3">
    <source>
        <dbReference type="EMBL" id="GCE23101.1"/>
    </source>
</evidence>
<sequence length="190" mass="21569">MHARNILVLEPNDLLRAGLKTILEHEESVDIVYEERSQRDLFLYRSRLIDLVIINQTFVAKLLPSIGCNFVVISHEPNLAAMKTAYEQGARGYVTHAVSAQAIKALLAIEETAFFVEPILTPMLMKCLFDTRNSSYIKEELLTPREKEIVYLLRSGIDRDRIAAQLHIASATLKTHIKNIARKRELVSPS</sequence>
<dbReference type="PANTHER" id="PTHR43214:SF42">
    <property type="entry name" value="TRANSCRIPTIONAL REGULATORY PROTEIN DESR"/>
    <property type="match status" value="1"/>
</dbReference>
<dbReference type="Pfam" id="PF00196">
    <property type="entry name" value="GerE"/>
    <property type="match status" value="1"/>
</dbReference>
<protein>
    <submittedName>
        <fullName evidence="3">DNA-binding response regulator</fullName>
    </submittedName>
</protein>
<dbReference type="RefSeq" id="WP_161977873.1">
    <property type="nucleotide sequence ID" value="NZ_BIFS01000002.1"/>
</dbReference>
<dbReference type="PRINTS" id="PR00038">
    <property type="entry name" value="HTHLUXR"/>
</dbReference>
<dbReference type="InterPro" id="IPR039420">
    <property type="entry name" value="WalR-like"/>
</dbReference>
<dbReference type="SUPFAM" id="SSF52172">
    <property type="entry name" value="CheY-like"/>
    <property type="match status" value="1"/>
</dbReference>
<dbReference type="SUPFAM" id="SSF46894">
    <property type="entry name" value="C-terminal effector domain of the bipartite response regulators"/>
    <property type="match status" value="1"/>
</dbReference>
<dbReference type="Gene3D" id="3.40.50.2300">
    <property type="match status" value="1"/>
</dbReference>
<comment type="caution">
    <text evidence="3">The sequence shown here is derived from an EMBL/GenBank/DDBJ whole genome shotgun (WGS) entry which is preliminary data.</text>
</comment>
<evidence type="ECO:0000256" key="1">
    <source>
        <dbReference type="ARBA" id="ARBA00023125"/>
    </source>
</evidence>
<dbReference type="InterPro" id="IPR000792">
    <property type="entry name" value="Tscrpt_reg_LuxR_C"/>
</dbReference>
<dbReference type="PROSITE" id="PS50043">
    <property type="entry name" value="HTH_LUXR_2"/>
    <property type="match status" value="1"/>
</dbReference>
<dbReference type="SMART" id="SM00421">
    <property type="entry name" value="HTH_LUXR"/>
    <property type="match status" value="1"/>
</dbReference>
<dbReference type="InterPro" id="IPR011006">
    <property type="entry name" value="CheY-like_superfamily"/>
</dbReference>
<dbReference type="EMBL" id="BIFS01000002">
    <property type="protein sequence ID" value="GCE23101.1"/>
    <property type="molecule type" value="Genomic_DNA"/>
</dbReference>
<dbReference type="GO" id="GO:0006355">
    <property type="term" value="P:regulation of DNA-templated transcription"/>
    <property type="evidence" value="ECO:0007669"/>
    <property type="project" value="InterPro"/>
</dbReference>
<reference evidence="4" key="1">
    <citation type="submission" date="2018-12" db="EMBL/GenBank/DDBJ databases">
        <title>Tengunoibacter tsumagoiensis gen. nov., sp. nov., Dictyobacter kobayashii sp. nov., D. alpinus sp. nov., and D. joshuensis sp. nov. and description of Dictyobacteraceae fam. nov. within the order Ktedonobacterales isolated from Tengu-no-mugimeshi.</title>
        <authorList>
            <person name="Wang C.M."/>
            <person name="Zheng Y."/>
            <person name="Sakai Y."/>
            <person name="Toyoda A."/>
            <person name="Minakuchi Y."/>
            <person name="Abe K."/>
            <person name="Yokota A."/>
            <person name="Yabe S."/>
        </authorList>
    </citation>
    <scope>NUCLEOTIDE SEQUENCE [LARGE SCALE GENOMIC DNA]</scope>
    <source>
        <strain evidence="4">Uno11</strain>
    </source>
</reference>
<keyword evidence="4" id="KW-1185">Reference proteome</keyword>
<dbReference type="Proteomes" id="UP000287188">
    <property type="component" value="Unassembled WGS sequence"/>
</dbReference>
<dbReference type="GO" id="GO:0003677">
    <property type="term" value="F:DNA binding"/>
    <property type="evidence" value="ECO:0007669"/>
    <property type="project" value="UniProtKB-KW"/>
</dbReference>
<dbReference type="PANTHER" id="PTHR43214">
    <property type="entry name" value="TWO-COMPONENT RESPONSE REGULATOR"/>
    <property type="match status" value="1"/>
</dbReference>
<keyword evidence="1 3" id="KW-0238">DNA-binding</keyword>
<feature type="domain" description="HTH luxR-type" evidence="2">
    <location>
        <begin position="135"/>
        <end position="190"/>
    </location>
</feature>
<gene>
    <name evidence="3" type="ORF">KDK_69010</name>
</gene>
<accession>A0A402AVD8</accession>
<dbReference type="AlphaFoldDB" id="A0A402AVD8"/>
<proteinExistence type="predicted"/>
<evidence type="ECO:0000259" key="2">
    <source>
        <dbReference type="PROSITE" id="PS50043"/>
    </source>
</evidence>
<name>A0A402AVD8_9CHLR</name>
<organism evidence="3 4">
    <name type="scientific">Dictyobacter kobayashii</name>
    <dbReference type="NCBI Taxonomy" id="2014872"/>
    <lineage>
        <taxon>Bacteria</taxon>
        <taxon>Bacillati</taxon>
        <taxon>Chloroflexota</taxon>
        <taxon>Ktedonobacteria</taxon>
        <taxon>Ktedonobacterales</taxon>
        <taxon>Dictyobacteraceae</taxon>
        <taxon>Dictyobacter</taxon>
    </lineage>
</organism>
<dbReference type="InterPro" id="IPR016032">
    <property type="entry name" value="Sig_transdc_resp-reg_C-effctor"/>
</dbReference>
<evidence type="ECO:0000313" key="4">
    <source>
        <dbReference type="Proteomes" id="UP000287188"/>
    </source>
</evidence>